<feature type="domain" description="LysM" evidence="5">
    <location>
        <begin position="31"/>
        <end position="75"/>
    </location>
</feature>
<dbReference type="InterPro" id="IPR052210">
    <property type="entry name" value="LysM1-like"/>
</dbReference>
<dbReference type="PANTHER" id="PTHR34997:SF1">
    <property type="entry name" value="PEPTIDOGLYCAN-BINDING LYSIN DOMAIN"/>
    <property type="match status" value="1"/>
</dbReference>
<dbReference type="SMART" id="SM00257">
    <property type="entry name" value="LysM"/>
    <property type="match status" value="3"/>
</dbReference>
<feature type="chain" id="PRO_5042877246" description="LysM domain-containing protein" evidence="4">
    <location>
        <begin position="20"/>
        <end position="257"/>
    </location>
</feature>
<dbReference type="Pfam" id="PF01476">
    <property type="entry name" value="LysM"/>
    <property type="match status" value="3"/>
</dbReference>
<keyword evidence="2" id="KW-0843">Virulence</keyword>
<feature type="domain" description="LysM" evidence="5">
    <location>
        <begin position="122"/>
        <end position="179"/>
    </location>
</feature>
<dbReference type="SUPFAM" id="SSF54106">
    <property type="entry name" value="LysM domain"/>
    <property type="match status" value="2"/>
</dbReference>
<gene>
    <name evidence="6" type="ORF">C8A03DRAFT_19454</name>
</gene>
<protein>
    <recommendedName>
        <fullName evidence="5">LysM domain-containing protein</fullName>
    </recommendedName>
</protein>
<proteinExistence type="inferred from homology"/>
<evidence type="ECO:0000256" key="4">
    <source>
        <dbReference type="SAM" id="SignalP"/>
    </source>
</evidence>
<dbReference type="CDD" id="cd00118">
    <property type="entry name" value="LysM"/>
    <property type="match status" value="2"/>
</dbReference>
<dbReference type="GO" id="GO:0008061">
    <property type="term" value="F:chitin binding"/>
    <property type="evidence" value="ECO:0007669"/>
    <property type="project" value="UniProtKB-KW"/>
</dbReference>
<evidence type="ECO:0000256" key="1">
    <source>
        <dbReference type="ARBA" id="ARBA00022669"/>
    </source>
</evidence>
<evidence type="ECO:0000256" key="3">
    <source>
        <dbReference type="ARBA" id="ARBA00044955"/>
    </source>
</evidence>
<dbReference type="PANTHER" id="PTHR34997">
    <property type="entry name" value="AM15"/>
    <property type="match status" value="1"/>
</dbReference>
<reference evidence="6" key="2">
    <citation type="submission" date="2023-05" db="EMBL/GenBank/DDBJ databases">
        <authorList>
            <consortium name="Lawrence Berkeley National Laboratory"/>
            <person name="Steindorff A."/>
            <person name="Hensen N."/>
            <person name="Bonometti L."/>
            <person name="Westerberg I."/>
            <person name="Brannstrom I.O."/>
            <person name="Guillou S."/>
            <person name="Cros-Aarteil S."/>
            <person name="Calhoun S."/>
            <person name="Haridas S."/>
            <person name="Kuo A."/>
            <person name="Mondo S."/>
            <person name="Pangilinan J."/>
            <person name="Riley R."/>
            <person name="Labutti K."/>
            <person name="Andreopoulos B."/>
            <person name="Lipzen A."/>
            <person name="Chen C."/>
            <person name="Yanf M."/>
            <person name="Daum C."/>
            <person name="Ng V."/>
            <person name="Clum A."/>
            <person name="Ohm R."/>
            <person name="Martin F."/>
            <person name="Silar P."/>
            <person name="Natvig D."/>
            <person name="Lalanne C."/>
            <person name="Gautier V."/>
            <person name="Ament-Velasquez S.L."/>
            <person name="Kruys A."/>
            <person name="Hutchinson M.I."/>
            <person name="Powell A.J."/>
            <person name="Barry K."/>
            <person name="Miller A.N."/>
            <person name="Grigoriev I.V."/>
            <person name="Debuchy R."/>
            <person name="Gladieux P."/>
            <person name="Thoren M.H."/>
            <person name="Johannesson H."/>
        </authorList>
    </citation>
    <scope>NUCLEOTIDE SEQUENCE</scope>
    <source>
        <strain evidence="6">CBS 532.94</strain>
    </source>
</reference>
<comment type="caution">
    <text evidence="6">The sequence shown here is derived from an EMBL/GenBank/DDBJ whole genome shotgun (WGS) entry which is preliminary data.</text>
</comment>
<reference evidence="6" key="1">
    <citation type="journal article" date="2023" name="Mol. Phylogenet. Evol.">
        <title>Genome-scale phylogeny and comparative genomics of the fungal order Sordariales.</title>
        <authorList>
            <person name="Hensen N."/>
            <person name="Bonometti L."/>
            <person name="Westerberg I."/>
            <person name="Brannstrom I.O."/>
            <person name="Guillou S."/>
            <person name="Cros-Aarteil S."/>
            <person name="Calhoun S."/>
            <person name="Haridas S."/>
            <person name="Kuo A."/>
            <person name="Mondo S."/>
            <person name="Pangilinan J."/>
            <person name="Riley R."/>
            <person name="LaButti K."/>
            <person name="Andreopoulos B."/>
            <person name="Lipzen A."/>
            <person name="Chen C."/>
            <person name="Yan M."/>
            <person name="Daum C."/>
            <person name="Ng V."/>
            <person name="Clum A."/>
            <person name="Steindorff A."/>
            <person name="Ohm R.A."/>
            <person name="Martin F."/>
            <person name="Silar P."/>
            <person name="Natvig D.O."/>
            <person name="Lalanne C."/>
            <person name="Gautier V."/>
            <person name="Ament-Velasquez S.L."/>
            <person name="Kruys A."/>
            <person name="Hutchinson M.I."/>
            <person name="Powell A.J."/>
            <person name="Barry K."/>
            <person name="Miller A.N."/>
            <person name="Grigoriev I.V."/>
            <person name="Debuchy R."/>
            <person name="Gladieux P."/>
            <person name="Hiltunen Thoren M."/>
            <person name="Johannesson H."/>
        </authorList>
    </citation>
    <scope>NUCLEOTIDE SEQUENCE</scope>
    <source>
        <strain evidence="6">CBS 532.94</strain>
    </source>
</reference>
<accession>A0AAN7C1A1</accession>
<dbReference type="AlphaFoldDB" id="A0AAN7C1A1"/>
<keyword evidence="4" id="KW-0732">Signal</keyword>
<name>A0AAN7C1A1_9PEZI</name>
<sequence length="257" mass="27851">MQLSYLLVVGLLSELPAAAELPLPRAEHCNCSVAPNTGDTCESFAKTWGLSVAQFQALNPDAQCPNLDPNKNYCVIGTVTPSAGTTTSTAMSTSTALTASTTTMPPAFPTPTLPGVASNCDKFHKVSSHDTCNTVEQQYGISDSQFRQWNGINDPEDDVGLTGAVTGCTKLWLDYYVCVHVPGATTMPPPQVPPPERLMPGVVTNCTSYYKVSGEAFTCYDIERKFHVTLDQLRSWDTQLNEDCTNLWMGYYICVGV</sequence>
<dbReference type="Proteomes" id="UP001303760">
    <property type="component" value="Unassembled WGS sequence"/>
</dbReference>
<dbReference type="InterPro" id="IPR036779">
    <property type="entry name" value="LysM_dom_sf"/>
</dbReference>
<evidence type="ECO:0000313" key="7">
    <source>
        <dbReference type="Proteomes" id="UP001303760"/>
    </source>
</evidence>
<evidence type="ECO:0000313" key="6">
    <source>
        <dbReference type="EMBL" id="KAK4233481.1"/>
    </source>
</evidence>
<dbReference type="InterPro" id="IPR018392">
    <property type="entry name" value="LysM"/>
</dbReference>
<dbReference type="Gene3D" id="3.10.350.10">
    <property type="entry name" value="LysM domain"/>
    <property type="match status" value="3"/>
</dbReference>
<evidence type="ECO:0000259" key="5">
    <source>
        <dbReference type="PROSITE" id="PS51782"/>
    </source>
</evidence>
<feature type="signal peptide" evidence="4">
    <location>
        <begin position="1"/>
        <end position="19"/>
    </location>
</feature>
<keyword evidence="1" id="KW-0147">Chitin-binding</keyword>
<dbReference type="PROSITE" id="PS51782">
    <property type="entry name" value="LYSM"/>
    <property type="match status" value="3"/>
</dbReference>
<evidence type="ECO:0000256" key="2">
    <source>
        <dbReference type="ARBA" id="ARBA00023026"/>
    </source>
</evidence>
<keyword evidence="7" id="KW-1185">Reference proteome</keyword>
<organism evidence="6 7">
    <name type="scientific">Achaetomium macrosporum</name>
    <dbReference type="NCBI Taxonomy" id="79813"/>
    <lineage>
        <taxon>Eukaryota</taxon>
        <taxon>Fungi</taxon>
        <taxon>Dikarya</taxon>
        <taxon>Ascomycota</taxon>
        <taxon>Pezizomycotina</taxon>
        <taxon>Sordariomycetes</taxon>
        <taxon>Sordariomycetidae</taxon>
        <taxon>Sordariales</taxon>
        <taxon>Chaetomiaceae</taxon>
        <taxon>Achaetomium</taxon>
    </lineage>
</organism>
<comment type="similarity">
    <text evidence="3">Belongs to the secreted LysM effector family.</text>
</comment>
<dbReference type="EMBL" id="MU860545">
    <property type="protein sequence ID" value="KAK4233481.1"/>
    <property type="molecule type" value="Genomic_DNA"/>
</dbReference>
<feature type="domain" description="LysM" evidence="5">
    <location>
        <begin position="208"/>
        <end position="255"/>
    </location>
</feature>